<feature type="domain" description="DICT" evidence="2">
    <location>
        <begin position="104"/>
        <end position="215"/>
    </location>
</feature>
<dbReference type="RefSeq" id="WP_089776662.1">
    <property type="nucleotide sequence ID" value="NZ_CABLRR010000001.1"/>
</dbReference>
<evidence type="ECO:0000313" key="4">
    <source>
        <dbReference type="Proteomes" id="UP000198902"/>
    </source>
</evidence>
<dbReference type="InterPro" id="IPR019278">
    <property type="entry name" value="DICT_dom"/>
</dbReference>
<keyword evidence="4" id="KW-1185">Reference proteome</keyword>
<feature type="compositionally biased region" description="Acidic residues" evidence="1">
    <location>
        <begin position="217"/>
        <end position="230"/>
    </location>
</feature>
<organism evidence="3 4">
    <name type="scientific">Haloferax massiliensis</name>
    <dbReference type="NCBI Taxonomy" id="1476858"/>
    <lineage>
        <taxon>Archaea</taxon>
        <taxon>Methanobacteriati</taxon>
        <taxon>Methanobacteriota</taxon>
        <taxon>Stenosarchaea group</taxon>
        <taxon>Halobacteria</taxon>
        <taxon>Halobacteriales</taxon>
        <taxon>Haloferacaceae</taxon>
        <taxon>Haloferax</taxon>
    </lineage>
</organism>
<dbReference type="Pfam" id="PF10069">
    <property type="entry name" value="DICT"/>
    <property type="match status" value="1"/>
</dbReference>
<protein>
    <recommendedName>
        <fullName evidence="2">DICT domain-containing protein</fullName>
    </recommendedName>
</protein>
<evidence type="ECO:0000259" key="2">
    <source>
        <dbReference type="Pfam" id="PF10069"/>
    </source>
</evidence>
<evidence type="ECO:0000313" key="3">
    <source>
        <dbReference type="EMBL" id="CQR48589.1"/>
    </source>
</evidence>
<proteinExistence type="predicted"/>
<dbReference type="AlphaFoldDB" id="A0A0D6JL38"/>
<dbReference type="EMBL" id="CSTE01000001">
    <property type="protein sequence ID" value="CQR48589.1"/>
    <property type="molecule type" value="Genomic_DNA"/>
</dbReference>
<sequence>MGLDSYLDAIDAASRSLSVVNRSAPDPVQRMLETTFSDQPVDVDELSDDARGDDVVVLSERTPEGREVVATSPLEEVMNSILLVNSDLYKTGQANLAEFELPSVLTRLDDVPFSLRGYPESDKEKLLLVAISRYIERHAWRAGRGRLRSSFQRLSRIEDERGTRAVYRKVAATDVQTHVYGIPDWTPPSNSELLTHGGYSDDFYDSWFVVYTPPDGDSVESDESTADESEATGATDGGRPGDGCVDGAAPGQPVALLALETEPRRWEGYWTFRPSLVADVDRYISRNM</sequence>
<dbReference type="PIRSF" id="PIRSF030471">
    <property type="entry name" value="STR_Vng0742h_prd"/>
    <property type="match status" value="1"/>
</dbReference>
<accession>A0A0D6JL38</accession>
<dbReference type="InterPro" id="IPR016954">
    <property type="entry name" value="Uncharacterised_Vng0742h"/>
</dbReference>
<dbReference type="Proteomes" id="UP000198902">
    <property type="component" value="Unassembled WGS sequence"/>
</dbReference>
<evidence type="ECO:0000256" key="1">
    <source>
        <dbReference type="SAM" id="MobiDB-lite"/>
    </source>
</evidence>
<name>A0A0D6JL38_9EURY</name>
<dbReference type="OrthoDB" id="302327at2157"/>
<reference evidence="4" key="1">
    <citation type="submission" date="2015-03" db="EMBL/GenBank/DDBJ databases">
        <authorList>
            <person name="Urmite Genomes"/>
        </authorList>
    </citation>
    <scope>NUCLEOTIDE SEQUENCE [LARGE SCALE GENOMIC DNA]</scope>
    <source>
        <strain evidence="4">Arc-Hr</strain>
    </source>
</reference>
<feature type="region of interest" description="Disordered" evidence="1">
    <location>
        <begin position="216"/>
        <end position="250"/>
    </location>
</feature>
<gene>
    <name evidence="3" type="ORF">BN996_00035</name>
</gene>